<proteinExistence type="predicted"/>
<protein>
    <submittedName>
        <fullName evidence="2">Uncharacterized protein</fullName>
    </submittedName>
</protein>
<evidence type="ECO:0000313" key="3">
    <source>
        <dbReference type="Proteomes" id="UP000198551"/>
    </source>
</evidence>
<dbReference type="Proteomes" id="UP000198551">
    <property type="component" value="Unassembled WGS sequence"/>
</dbReference>
<keyword evidence="3" id="KW-1185">Reference proteome</keyword>
<dbReference type="EMBL" id="FMCV01000019">
    <property type="protein sequence ID" value="SCF34376.1"/>
    <property type="molecule type" value="Genomic_DNA"/>
</dbReference>
<feature type="compositionally biased region" description="Polar residues" evidence="1">
    <location>
        <begin position="54"/>
        <end position="68"/>
    </location>
</feature>
<sequence length="68" mass="7141">MEAPFEVVVFPAIATFGAALAHRLGLLATLGGDRPTQPTRRSSTCPVHVGRPGRSTTNGSVEVNPQRS</sequence>
<name>A0A1C4ZNI9_9ACTN</name>
<accession>A0A1C4ZNI9</accession>
<dbReference type="AlphaFoldDB" id="A0A1C4ZNI9"/>
<feature type="region of interest" description="Disordered" evidence="1">
    <location>
        <begin position="31"/>
        <end position="68"/>
    </location>
</feature>
<feature type="compositionally biased region" description="Polar residues" evidence="1">
    <location>
        <begin position="36"/>
        <end position="45"/>
    </location>
</feature>
<organism evidence="2 3">
    <name type="scientific">Micromonospora marina</name>
    <dbReference type="NCBI Taxonomy" id="307120"/>
    <lineage>
        <taxon>Bacteria</taxon>
        <taxon>Bacillati</taxon>
        <taxon>Actinomycetota</taxon>
        <taxon>Actinomycetes</taxon>
        <taxon>Micromonosporales</taxon>
        <taxon>Micromonosporaceae</taxon>
        <taxon>Micromonospora</taxon>
    </lineage>
</organism>
<reference evidence="3" key="1">
    <citation type="submission" date="2016-06" db="EMBL/GenBank/DDBJ databases">
        <authorList>
            <person name="Varghese N."/>
        </authorList>
    </citation>
    <scope>NUCLEOTIDE SEQUENCE [LARGE SCALE GENOMIC DNA]</scope>
    <source>
        <strain evidence="3">DSM 45555</strain>
    </source>
</reference>
<evidence type="ECO:0000256" key="1">
    <source>
        <dbReference type="SAM" id="MobiDB-lite"/>
    </source>
</evidence>
<gene>
    <name evidence="2" type="ORF">GA0070215_11921</name>
</gene>
<evidence type="ECO:0000313" key="2">
    <source>
        <dbReference type="EMBL" id="SCF34376.1"/>
    </source>
</evidence>